<gene>
    <name evidence="1" type="ORF">MEUPH1_LOCUS25490</name>
</gene>
<organism evidence="1 2">
    <name type="scientific">Macrosiphum euphorbiae</name>
    <name type="common">potato aphid</name>
    <dbReference type="NCBI Taxonomy" id="13131"/>
    <lineage>
        <taxon>Eukaryota</taxon>
        <taxon>Metazoa</taxon>
        <taxon>Ecdysozoa</taxon>
        <taxon>Arthropoda</taxon>
        <taxon>Hexapoda</taxon>
        <taxon>Insecta</taxon>
        <taxon>Pterygota</taxon>
        <taxon>Neoptera</taxon>
        <taxon>Paraneoptera</taxon>
        <taxon>Hemiptera</taxon>
        <taxon>Sternorrhyncha</taxon>
        <taxon>Aphidomorpha</taxon>
        <taxon>Aphidoidea</taxon>
        <taxon>Aphididae</taxon>
        <taxon>Macrosiphini</taxon>
        <taxon>Macrosiphum</taxon>
    </lineage>
</organism>
<sequence>MAYSLLSDGKFASTTIVHYFGSTDGIIETPHENTNLKPENDSFRPHVMTAKSQLQCQKDNLVGPPKQLYRKQVTLVDAHPAQEPVMKYYQNYKQCANTVAMERQRRMLSSDDVFGLYI</sequence>
<dbReference type="AlphaFoldDB" id="A0AAV0XUA2"/>
<name>A0AAV0XUA2_9HEMI</name>
<accession>A0AAV0XUA2</accession>
<keyword evidence="2" id="KW-1185">Reference proteome</keyword>
<evidence type="ECO:0000313" key="2">
    <source>
        <dbReference type="Proteomes" id="UP001160148"/>
    </source>
</evidence>
<protein>
    <submittedName>
        <fullName evidence="1">Uncharacterized protein</fullName>
    </submittedName>
</protein>
<comment type="caution">
    <text evidence="1">The sequence shown here is derived from an EMBL/GenBank/DDBJ whole genome shotgun (WGS) entry which is preliminary data.</text>
</comment>
<dbReference type="EMBL" id="CARXXK010001004">
    <property type="protein sequence ID" value="CAI6371492.1"/>
    <property type="molecule type" value="Genomic_DNA"/>
</dbReference>
<dbReference type="Proteomes" id="UP001160148">
    <property type="component" value="Unassembled WGS sequence"/>
</dbReference>
<evidence type="ECO:0000313" key="1">
    <source>
        <dbReference type="EMBL" id="CAI6371492.1"/>
    </source>
</evidence>
<reference evidence="1 2" key="1">
    <citation type="submission" date="2023-01" db="EMBL/GenBank/DDBJ databases">
        <authorList>
            <person name="Whitehead M."/>
        </authorList>
    </citation>
    <scope>NUCLEOTIDE SEQUENCE [LARGE SCALE GENOMIC DNA]</scope>
</reference>
<proteinExistence type="predicted"/>